<accession>A0A4Y9L7W1</accession>
<organism evidence="1 2">
    <name type="scientific">Bradyrhizobium niftali</name>
    <dbReference type="NCBI Taxonomy" id="2560055"/>
    <lineage>
        <taxon>Bacteria</taxon>
        <taxon>Pseudomonadati</taxon>
        <taxon>Pseudomonadota</taxon>
        <taxon>Alphaproteobacteria</taxon>
        <taxon>Hyphomicrobiales</taxon>
        <taxon>Nitrobacteraceae</taxon>
        <taxon>Bradyrhizobium</taxon>
    </lineage>
</organism>
<keyword evidence="2" id="KW-1185">Reference proteome</keyword>
<reference evidence="1 2" key="1">
    <citation type="submission" date="2019-03" db="EMBL/GenBank/DDBJ databases">
        <title>Bradyrhizobium diversity isolated from nodules of Chamaecrista fasciculata.</title>
        <authorList>
            <person name="Klepa M.S."/>
            <person name="Urquiaga M.O."/>
            <person name="Hungria M."/>
            <person name="Delamuta J.R."/>
        </authorList>
    </citation>
    <scope>NUCLEOTIDE SEQUENCE [LARGE SCALE GENOMIC DNA]</scope>
    <source>
        <strain evidence="1 2">CNPSo 3448</strain>
    </source>
</reference>
<comment type="caution">
    <text evidence="1">The sequence shown here is derived from an EMBL/GenBank/DDBJ whole genome shotgun (WGS) entry which is preliminary data.</text>
</comment>
<evidence type="ECO:0000313" key="1">
    <source>
        <dbReference type="EMBL" id="TFV37862.1"/>
    </source>
</evidence>
<sequence>MHAAEDNPGIFRDVVCSAERSAVFEFERPSAEADNVRQAQGERRACQLPDAATSMVHERHNIVADLVPHERRARYVVEVEAADLAQLIANAWRVSANPGAFVRIVAAKAKAIEKGVLHAQSAAGYEVMAAVTAE</sequence>
<dbReference type="Proteomes" id="UP000297966">
    <property type="component" value="Unassembled WGS sequence"/>
</dbReference>
<evidence type="ECO:0000313" key="2">
    <source>
        <dbReference type="Proteomes" id="UP000297966"/>
    </source>
</evidence>
<protein>
    <submittedName>
        <fullName evidence="1">Uncharacterized protein</fullName>
    </submittedName>
</protein>
<name>A0A4Y9L7W1_9BRAD</name>
<proteinExistence type="predicted"/>
<gene>
    <name evidence="1" type="ORF">E4K65_43200</name>
</gene>
<dbReference type="AlphaFoldDB" id="A0A4Y9L7W1"/>
<dbReference type="EMBL" id="SPQT01000047">
    <property type="protein sequence ID" value="TFV37862.1"/>
    <property type="molecule type" value="Genomic_DNA"/>
</dbReference>